<evidence type="ECO:0000313" key="1">
    <source>
        <dbReference type="EMBL" id="GAA4123874.1"/>
    </source>
</evidence>
<dbReference type="Proteomes" id="UP001501495">
    <property type="component" value="Unassembled WGS sequence"/>
</dbReference>
<comment type="caution">
    <text evidence="1">The sequence shown here is derived from an EMBL/GenBank/DDBJ whole genome shotgun (WGS) entry which is preliminary data.</text>
</comment>
<dbReference type="RefSeq" id="WP_344734362.1">
    <property type="nucleotide sequence ID" value="NZ_BAAAZH010000024.1"/>
</dbReference>
<protein>
    <submittedName>
        <fullName evidence="1">YdeI/OmpD-associated family protein</fullName>
    </submittedName>
</protein>
<evidence type="ECO:0000313" key="2">
    <source>
        <dbReference type="Proteomes" id="UP001501495"/>
    </source>
</evidence>
<proteinExistence type="predicted"/>
<name>A0ABP7XRC8_9ACTN</name>
<organism evidence="1 2">
    <name type="scientific">Nocardioides fonticola</name>
    <dbReference type="NCBI Taxonomy" id="450363"/>
    <lineage>
        <taxon>Bacteria</taxon>
        <taxon>Bacillati</taxon>
        <taxon>Actinomycetota</taxon>
        <taxon>Actinomycetes</taxon>
        <taxon>Propionibacteriales</taxon>
        <taxon>Nocardioidaceae</taxon>
        <taxon>Nocardioides</taxon>
    </lineage>
</organism>
<dbReference type="EMBL" id="BAAAZH010000024">
    <property type="protein sequence ID" value="GAA4123874.1"/>
    <property type="molecule type" value="Genomic_DNA"/>
</dbReference>
<keyword evidence="2" id="KW-1185">Reference proteome</keyword>
<dbReference type="Pfam" id="PF13376">
    <property type="entry name" value="OmdA"/>
    <property type="match status" value="1"/>
</dbReference>
<gene>
    <name evidence="1" type="ORF">GCM10022215_30950</name>
</gene>
<accession>A0ABP7XRC8</accession>
<sequence>MTDREEELFHPATLGEWSAWLAAHHDRGLGVWVVGWRRTSGREVLEYEDLVLEALCWGWVDSRSKGLDAERSMLWFAPRSPRSTWVRSNRDRIARLEAEGRLQPPGRAAVEAARANGMWDLLLDAEAGVVPPRLDAELDVVPGARAGWAALSDAARTRSLTELALARTDATRARRIATIVEACAAGRRPF</sequence>
<reference evidence="2" key="1">
    <citation type="journal article" date="2019" name="Int. J. Syst. Evol. Microbiol.">
        <title>The Global Catalogue of Microorganisms (GCM) 10K type strain sequencing project: providing services to taxonomists for standard genome sequencing and annotation.</title>
        <authorList>
            <consortium name="The Broad Institute Genomics Platform"/>
            <consortium name="The Broad Institute Genome Sequencing Center for Infectious Disease"/>
            <person name="Wu L."/>
            <person name="Ma J."/>
        </authorList>
    </citation>
    <scope>NUCLEOTIDE SEQUENCE [LARGE SCALE GENOMIC DNA]</scope>
    <source>
        <strain evidence="2">JCM 16703</strain>
    </source>
</reference>